<keyword evidence="2" id="KW-1185">Reference proteome</keyword>
<accession>A0ABR0BJG3</accession>
<evidence type="ECO:0000313" key="2">
    <source>
        <dbReference type="Proteomes" id="UP001287286"/>
    </source>
</evidence>
<dbReference type="EMBL" id="JAWRVI010000070">
    <property type="protein sequence ID" value="KAK4081899.1"/>
    <property type="molecule type" value="Genomic_DNA"/>
</dbReference>
<gene>
    <name evidence="1" type="ORF">Purlil1_11491</name>
</gene>
<dbReference type="Proteomes" id="UP001287286">
    <property type="component" value="Unassembled WGS sequence"/>
</dbReference>
<protein>
    <submittedName>
        <fullName evidence="1">Uncharacterized protein</fullName>
    </submittedName>
</protein>
<comment type="caution">
    <text evidence="1">The sequence shown here is derived from an EMBL/GenBank/DDBJ whole genome shotgun (WGS) entry which is preliminary data.</text>
</comment>
<name>A0ABR0BJG3_PURLI</name>
<reference evidence="1 2" key="1">
    <citation type="journal article" date="2024" name="Microbiol. Resour. Announc.">
        <title>Genome annotations for the ascomycete fungi Trichoderma harzianum, Trichoderma aggressivum, and Purpureocillium lilacinum.</title>
        <authorList>
            <person name="Beijen E.P.W."/>
            <person name="Ohm R.A."/>
        </authorList>
    </citation>
    <scope>NUCLEOTIDE SEQUENCE [LARGE SCALE GENOMIC DNA]</scope>
    <source>
        <strain evidence="1 2">CBS 150709</strain>
    </source>
</reference>
<organism evidence="1 2">
    <name type="scientific">Purpureocillium lilacinum</name>
    <name type="common">Paecilomyces lilacinus</name>
    <dbReference type="NCBI Taxonomy" id="33203"/>
    <lineage>
        <taxon>Eukaryota</taxon>
        <taxon>Fungi</taxon>
        <taxon>Dikarya</taxon>
        <taxon>Ascomycota</taxon>
        <taxon>Pezizomycotina</taxon>
        <taxon>Sordariomycetes</taxon>
        <taxon>Hypocreomycetidae</taxon>
        <taxon>Hypocreales</taxon>
        <taxon>Ophiocordycipitaceae</taxon>
        <taxon>Purpureocillium</taxon>
    </lineage>
</organism>
<proteinExistence type="predicted"/>
<sequence>MGIATYSSSYSWKSEAFSKPNLSTTMAYGQHYGSDLRVQLQAFGGYGAEMRMHNAGQPRAPVYDTQRFAQHPQAPMRMTISDIKSNVQSAYLGGSGAGSAPTTALQHASRGPASSCGRYRQMNALIGCDGNIPGVNTMQESAASVEASDEPEYHDTDFEKKWLDYPRQLERVFQNVKEGSLETAAEALLSLSDWLLTHVADLGLIQDDATLHDERLKLWNNFNYAWLALAFQQKNMMEFGQQLGRSQRLMSEDLVKKLGDELIRLCDSVEQHGLVDYQYGVWEDQIESVLEKCLDLF</sequence>
<evidence type="ECO:0000313" key="1">
    <source>
        <dbReference type="EMBL" id="KAK4081899.1"/>
    </source>
</evidence>